<protein>
    <submittedName>
        <fullName evidence="3">Phosphoesterase</fullName>
    </submittedName>
</protein>
<organism evidence="3 4">
    <name type="scientific">Mycoplasma phocoenae</name>
    <dbReference type="NCBI Taxonomy" id="754517"/>
    <lineage>
        <taxon>Bacteria</taxon>
        <taxon>Bacillati</taxon>
        <taxon>Mycoplasmatota</taxon>
        <taxon>Mollicutes</taxon>
        <taxon>Mycoplasmataceae</taxon>
        <taxon>Mycoplasma</taxon>
    </lineage>
</organism>
<dbReference type="InterPro" id="IPR038763">
    <property type="entry name" value="DHH_sf"/>
</dbReference>
<dbReference type="GO" id="GO:0003676">
    <property type="term" value="F:nucleic acid binding"/>
    <property type="evidence" value="ECO:0007669"/>
    <property type="project" value="InterPro"/>
</dbReference>
<accession>A0A858U6M5</accession>
<dbReference type="EMBL" id="CP051481">
    <property type="protein sequence ID" value="QJG66915.1"/>
    <property type="molecule type" value="Genomic_DNA"/>
</dbReference>
<dbReference type="RefSeq" id="WP_169604966.1">
    <property type="nucleotide sequence ID" value="NZ_CP051481.1"/>
</dbReference>
<dbReference type="Gene3D" id="3.10.310.30">
    <property type="match status" value="1"/>
</dbReference>
<evidence type="ECO:0000313" key="3">
    <source>
        <dbReference type="EMBL" id="QJG66915.1"/>
    </source>
</evidence>
<gene>
    <name evidence="3" type="ORF">HGG69_01065</name>
</gene>
<dbReference type="InterPro" id="IPR001667">
    <property type="entry name" value="DDH_dom"/>
</dbReference>
<proteinExistence type="predicted"/>
<evidence type="ECO:0000259" key="2">
    <source>
        <dbReference type="Pfam" id="PF02272"/>
    </source>
</evidence>
<dbReference type="InterPro" id="IPR051319">
    <property type="entry name" value="Oligoribo/pAp-PDE_c-di-AMP_PDE"/>
</dbReference>
<dbReference type="SUPFAM" id="SSF64182">
    <property type="entry name" value="DHH phosphoesterases"/>
    <property type="match status" value="1"/>
</dbReference>
<reference evidence="3 4" key="1">
    <citation type="submission" date="2020-04" db="EMBL/GenBank/DDBJ databases">
        <title>Novel Mycoplasma species detected in Phocoena phocoena (harbor porpoise) from the USA.</title>
        <authorList>
            <person name="Volokhov D.V."/>
        </authorList>
    </citation>
    <scope>NUCLEOTIDE SEQUENCE [LARGE SCALE GENOMIC DNA]</scope>
    <source>
        <strain evidence="3 4">Phocoena C-264-GEN</strain>
    </source>
</reference>
<sequence length="306" mass="34871">MLNKFISFWEYINNAEYITLCTHVEPDGDTLGSAIALKELILLNSRKTKEVKISGNDYPRNLLFLSEEKIDFVNDDYFNKSLKIVVDTSTPSRIADKRVKTENSLKLDHHHKEAKWLFEIGGDNWPATGQLIVQMIKLLNLKVNNKVLEAAAVAILSDTEFFRERNISSETFESYALLLDKGLQHAKLLKSMALNNDENQLIFNVCSNKQVEGIVSYIISQETISNDIVRPLVGKFVEISNTEVQLAVLKRTQGNYRCEIRSKELFDVSIVAKHFKGGGHYNSAGFMIDDLEELKNVIQYINHLKN</sequence>
<name>A0A858U6M5_9MOLU</name>
<keyword evidence="4" id="KW-1185">Reference proteome</keyword>
<dbReference type="InterPro" id="IPR003156">
    <property type="entry name" value="DHHA1_dom"/>
</dbReference>
<dbReference type="KEGG" id="mphe:HGG69_01065"/>
<evidence type="ECO:0000313" key="4">
    <source>
        <dbReference type="Proteomes" id="UP000501060"/>
    </source>
</evidence>
<feature type="domain" description="DHHA1" evidence="2">
    <location>
        <begin position="214"/>
        <end position="303"/>
    </location>
</feature>
<dbReference type="Pfam" id="PF02272">
    <property type="entry name" value="DHHA1"/>
    <property type="match status" value="1"/>
</dbReference>
<evidence type="ECO:0000259" key="1">
    <source>
        <dbReference type="Pfam" id="PF01368"/>
    </source>
</evidence>
<dbReference type="Gene3D" id="3.90.1640.10">
    <property type="entry name" value="inorganic pyrophosphatase (n-terminal core)"/>
    <property type="match status" value="1"/>
</dbReference>
<dbReference type="AlphaFoldDB" id="A0A858U6M5"/>
<dbReference type="PANTHER" id="PTHR47618:SF1">
    <property type="entry name" value="BIFUNCTIONAL OLIGORIBONUCLEASE AND PAP PHOSPHATASE NRNA"/>
    <property type="match status" value="1"/>
</dbReference>
<dbReference type="Proteomes" id="UP000501060">
    <property type="component" value="Chromosome"/>
</dbReference>
<dbReference type="PANTHER" id="PTHR47618">
    <property type="entry name" value="BIFUNCTIONAL OLIGORIBONUCLEASE AND PAP PHOSPHATASE NRNA"/>
    <property type="match status" value="1"/>
</dbReference>
<feature type="domain" description="DDH" evidence="1">
    <location>
        <begin position="18"/>
        <end position="155"/>
    </location>
</feature>
<dbReference type="Pfam" id="PF01368">
    <property type="entry name" value="DHH"/>
    <property type="match status" value="1"/>
</dbReference>